<name>A0A6P5FDV2_ANACO</name>
<organism evidence="1 2">
    <name type="scientific">Ananas comosus</name>
    <name type="common">Pineapple</name>
    <name type="synonym">Ananas ananas</name>
    <dbReference type="NCBI Taxonomy" id="4615"/>
    <lineage>
        <taxon>Eukaryota</taxon>
        <taxon>Viridiplantae</taxon>
        <taxon>Streptophyta</taxon>
        <taxon>Embryophyta</taxon>
        <taxon>Tracheophyta</taxon>
        <taxon>Spermatophyta</taxon>
        <taxon>Magnoliopsida</taxon>
        <taxon>Liliopsida</taxon>
        <taxon>Poales</taxon>
        <taxon>Bromeliaceae</taxon>
        <taxon>Bromelioideae</taxon>
        <taxon>Ananas</taxon>
    </lineage>
</organism>
<dbReference type="RefSeq" id="XP_020091598.1">
    <property type="nucleotide sequence ID" value="XM_020236009.1"/>
</dbReference>
<reference evidence="1" key="1">
    <citation type="journal article" date="2015" name="Nat. Genet.">
        <title>The pineapple genome and the evolution of CAM photosynthesis.</title>
        <authorList>
            <person name="Ming R."/>
            <person name="VanBuren R."/>
            <person name="Wai C.M."/>
            <person name="Tang H."/>
            <person name="Schatz M.C."/>
            <person name="Bowers J.E."/>
            <person name="Lyons E."/>
            <person name="Wang M.L."/>
            <person name="Chen J."/>
            <person name="Biggers E."/>
            <person name="Zhang J."/>
            <person name="Huang L."/>
            <person name="Zhang L."/>
            <person name="Miao W."/>
            <person name="Zhang J."/>
            <person name="Ye Z."/>
            <person name="Miao C."/>
            <person name="Lin Z."/>
            <person name="Wang H."/>
            <person name="Zhou H."/>
            <person name="Yim W.C."/>
            <person name="Priest H.D."/>
            <person name="Zheng C."/>
            <person name="Woodhouse M."/>
            <person name="Edger P.P."/>
            <person name="Guyot R."/>
            <person name="Guo H.B."/>
            <person name="Guo H."/>
            <person name="Zheng G."/>
            <person name="Singh R."/>
            <person name="Sharma A."/>
            <person name="Min X."/>
            <person name="Zheng Y."/>
            <person name="Lee H."/>
            <person name="Gurtowski J."/>
            <person name="Sedlazeck F.J."/>
            <person name="Harkess A."/>
            <person name="McKain M.R."/>
            <person name="Liao Z."/>
            <person name="Fang J."/>
            <person name="Liu J."/>
            <person name="Zhang X."/>
            <person name="Zhang Q."/>
            <person name="Hu W."/>
            <person name="Qin Y."/>
            <person name="Wang K."/>
            <person name="Chen L.Y."/>
            <person name="Shirley N."/>
            <person name="Lin Y.R."/>
            <person name="Liu L.Y."/>
            <person name="Hernandez A.G."/>
            <person name="Wright C.L."/>
            <person name="Bulone V."/>
            <person name="Tuskan G.A."/>
            <person name="Heath K."/>
            <person name="Zee F."/>
            <person name="Moore P.H."/>
            <person name="Sunkar R."/>
            <person name="Leebens-Mack J.H."/>
            <person name="Mockler T."/>
            <person name="Bennetzen J.L."/>
            <person name="Freeling M."/>
            <person name="Sankoff D."/>
            <person name="Paterson A.H."/>
            <person name="Zhu X."/>
            <person name="Yang X."/>
            <person name="Smith J.A."/>
            <person name="Cushman J.C."/>
            <person name="Paull R.E."/>
            <person name="Yu Q."/>
        </authorList>
    </citation>
    <scope>NUCLEOTIDE SEQUENCE [LARGE SCALE GENOMIC DNA]</scope>
    <source>
        <strain evidence="1">cv. F153</strain>
    </source>
</reference>
<dbReference type="Proteomes" id="UP000515123">
    <property type="component" value="Linkage group 7"/>
</dbReference>
<sequence length="107" mass="12585">MEWWDEIVLPMIRRVWINVATRLGFQQTTGLRKLRKEVRTCEYEDVHVMWEMLRKADSDIPPAGRRTRIQLRTRRASEGAWSTAALASEWTRRGASPLNLCFLCCSF</sequence>
<evidence type="ECO:0000313" key="2">
    <source>
        <dbReference type="RefSeq" id="XP_020091598.1"/>
    </source>
</evidence>
<protein>
    <submittedName>
        <fullName evidence="2">Uncharacterized protein LOC109712447</fullName>
    </submittedName>
</protein>
<reference evidence="2" key="2">
    <citation type="submission" date="2025-08" db="UniProtKB">
        <authorList>
            <consortium name="RefSeq"/>
        </authorList>
    </citation>
    <scope>IDENTIFICATION</scope>
    <source>
        <tissue evidence="2">Leaf</tissue>
    </source>
</reference>
<dbReference type="Gramene" id="Aco004908.1.mrna1">
    <property type="protein sequence ID" value="Aco004908.1.mrna1"/>
    <property type="gene ID" value="Aco004908.1.path1"/>
</dbReference>
<proteinExistence type="predicted"/>
<evidence type="ECO:0000313" key="1">
    <source>
        <dbReference type="Proteomes" id="UP000515123"/>
    </source>
</evidence>
<dbReference type="OrthoDB" id="10264870at2759"/>
<keyword evidence="1" id="KW-1185">Reference proteome</keyword>
<dbReference type="PANTHER" id="PTHR33181">
    <property type="entry name" value="OS01G0778500 PROTEIN"/>
    <property type="match status" value="1"/>
</dbReference>
<gene>
    <name evidence="2" type="primary">LOC109712447</name>
</gene>
<dbReference type="PANTHER" id="PTHR33181:SF4">
    <property type="entry name" value="OVULE PROTEIN"/>
    <property type="match status" value="1"/>
</dbReference>
<accession>A0A6P5FDV2</accession>
<dbReference type="AlphaFoldDB" id="A0A6P5FDV2"/>
<dbReference type="GeneID" id="109712447"/>